<sequence length="259" mass="28988">MEISSDKAEHRTNKTTGRDHGQDSGCSNHMTGVKEIFQNLDESVKVSVYLDDNKQVQSEGKDTIVIRTCKKVDTPMNANEKLTLEDDTDLADATSFRKLVGGLMYLTYTRPDIVFAVTKKILRYVRGTSNYGIWYSHITNLNLFGFSDSDWVDSLDDRKSTTGFLFSLDSGAITWTSKKQVTVALSLSETEYVAGAAAACQAIWVQRILEDLQQLQLNATEIFCDNMAAIFMSKIFLIMAVLSTLTSVITSCRRWSLKV</sequence>
<evidence type="ECO:0000256" key="1">
    <source>
        <dbReference type="SAM" id="MobiDB-lite"/>
    </source>
</evidence>
<evidence type="ECO:0000313" key="5">
    <source>
        <dbReference type="RefSeq" id="XP_019704692.2"/>
    </source>
</evidence>
<gene>
    <name evidence="5" type="primary">LOC109505617</name>
</gene>
<keyword evidence="2" id="KW-0472">Membrane</keyword>
<evidence type="ECO:0000256" key="2">
    <source>
        <dbReference type="SAM" id="Phobius"/>
    </source>
</evidence>
<dbReference type="RefSeq" id="XP_019704692.2">
    <property type="nucleotide sequence ID" value="XM_019849133.2"/>
</dbReference>
<feature type="transmembrane region" description="Helical" evidence="2">
    <location>
        <begin position="227"/>
        <end position="249"/>
    </location>
</feature>
<proteinExistence type="predicted"/>
<feature type="compositionally biased region" description="Basic and acidic residues" evidence="1">
    <location>
        <begin position="1"/>
        <end position="22"/>
    </location>
</feature>
<accession>A0A6J0PGA6</accession>
<dbReference type="AlphaFoldDB" id="A0A6J0PGA6"/>
<dbReference type="Pfam" id="PF22936">
    <property type="entry name" value="Pol_BBD"/>
    <property type="match status" value="1"/>
</dbReference>
<organism evidence="4 5">
    <name type="scientific">Elaeis guineensis var. tenera</name>
    <name type="common">Oil palm</name>
    <dbReference type="NCBI Taxonomy" id="51953"/>
    <lineage>
        <taxon>Eukaryota</taxon>
        <taxon>Viridiplantae</taxon>
        <taxon>Streptophyta</taxon>
        <taxon>Embryophyta</taxon>
        <taxon>Tracheophyta</taxon>
        <taxon>Spermatophyta</taxon>
        <taxon>Magnoliopsida</taxon>
        <taxon>Liliopsida</taxon>
        <taxon>Arecaceae</taxon>
        <taxon>Arecoideae</taxon>
        <taxon>Cocoseae</taxon>
        <taxon>Elaeidinae</taxon>
        <taxon>Elaeis</taxon>
    </lineage>
</organism>
<keyword evidence="2" id="KW-0812">Transmembrane</keyword>
<dbReference type="OrthoDB" id="662868at2759"/>
<dbReference type="InParanoid" id="A0A6J0PGA6"/>
<reference evidence="5" key="1">
    <citation type="submission" date="2025-08" db="UniProtKB">
        <authorList>
            <consortium name="RefSeq"/>
        </authorList>
    </citation>
    <scope>IDENTIFICATION</scope>
</reference>
<evidence type="ECO:0000313" key="4">
    <source>
        <dbReference type="Proteomes" id="UP000504607"/>
    </source>
</evidence>
<feature type="region of interest" description="Disordered" evidence="1">
    <location>
        <begin position="1"/>
        <end position="28"/>
    </location>
</feature>
<dbReference type="PANTHER" id="PTHR11439:SF463">
    <property type="entry name" value="REVERSE TRANSCRIPTASE TY1_COPIA-TYPE DOMAIN-CONTAINING PROTEIN"/>
    <property type="match status" value="1"/>
</dbReference>
<dbReference type="PANTHER" id="PTHR11439">
    <property type="entry name" value="GAG-POL-RELATED RETROTRANSPOSON"/>
    <property type="match status" value="1"/>
</dbReference>
<evidence type="ECO:0000259" key="3">
    <source>
        <dbReference type="Pfam" id="PF22936"/>
    </source>
</evidence>
<dbReference type="InterPro" id="IPR054722">
    <property type="entry name" value="PolX-like_BBD"/>
</dbReference>
<dbReference type="Proteomes" id="UP000504607">
    <property type="component" value="Chromosome 3"/>
</dbReference>
<keyword evidence="4" id="KW-1185">Reference proteome</keyword>
<dbReference type="CDD" id="cd09272">
    <property type="entry name" value="RNase_HI_RT_Ty1"/>
    <property type="match status" value="1"/>
</dbReference>
<feature type="domain" description="Retrovirus-related Pol polyprotein from transposon TNT 1-94-like beta-barrel" evidence="3">
    <location>
        <begin position="23"/>
        <end position="71"/>
    </location>
</feature>
<name>A0A6J0PGA6_ELAGV</name>
<protein>
    <submittedName>
        <fullName evidence="5">Uncharacterized protein LOC109505617</fullName>
    </submittedName>
</protein>
<keyword evidence="2" id="KW-1133">Transmembrane helix</keyword>